<sequence>VSWQRVFFPKRAVPTRVAYAELLASVKVEWSNLQPAALARTVRAMLQGEIHLKGLHAIFDLSQDGLVSVQELQQALKLLLPQLSDDQAAEVSRRIAPEMADLTFGTVIDRLLGFVPPLDLPDPALADELAELRQRIVAWAKPEDRSPHTALWRFFQEFDEASSTWRTAMACSPSKKRSMASNSWSHLRHMLASLPKQAASCSGNVAMQSGWRNWLMCWIPTTQARSPSWS</sequence>
<dbReference type="InterPro" id="IPR002048">
    <property type="entry name" value="EF_hand_dom"/>
</dbReference>
<keyword evidence="1" id="KW-0106">Calcium</keyword>
<dbReference type="PROSITE" id="PS00018">
    <property type="entry name" value="EF_HAND_1"/>
    <property type="match status" value="1"/>
</dbReference>
<name>A0A812JMP8_SYMPI</name>
<feature type="domain" description="EF-hand" evidence="2">
    <location>
        <begin position="47"/>
        <end position="82"/>
    </location>
</feature>
<evidence type="ECO:0000259" key="2">
    <source>
        <dbReference type="PROSITE" id="PS50222"/>
    </source>
</evidence>
<dbReference type="SUPFAM" id="SSF47473">
    <property type="entry name" value="EF-hand"/>
    <property type="match status" value="1"/>
</dbReference>
<proteinExistence type="predicted"/>
<gene>
    <name evidence="3" type="ORF">SPIL2461_LOCUS2034</name>
</gene>
<dbReference type="AlphaFoldDB" id="A0A812JMP8"/>
<dbReference type="GO" id="GO:0005509">
    <property type="term" value="F:calcium ion binding"/>
    <property type="evidence" value="ECO:0007669"/>
    <property type="project" value="InterPro"/>
</dbReference>
<keyword evidence="4" id="KW-1185">Reference proteome</keyword>
<dbReference type="InterPro" id="IPR011992">
    <property type="entry name" value="EF-hand-dom_pair"/>
</dbReference>
<dbReference type="EMBL" id="CAJNIZ010002158">
    <property type="protein sequence ID" value="CAE7206972.1"/>
    <property type="molecule type" value="Genomic_DNA"/>
</dbReference>
<dbReference type="PROSITE" id="PS50222">
    <property type="entry name" value="EF_HAND_2"/>
    <property type="match status" value="1"/>
</dbReference>
<evidence type="ECO:0000256" key="1">
    <source>
        <dbReference type="ARBA" id="ARBA00022837"/>
    </source>
</evidence>
<evidence type="ECO:0000313" key="3">
    <source>
        <dbReference type="EMBL" id="CAE7206972.1"/>
    </source>
</evidence>
<accession>A0A812JMP8</accession>
<dbReference type="Proteomes" id="UP000649617">
    <property type="component" value="Unassembled WGS sequence"/>
</dbReference>
<reference evidence="3" key="1">
    <citation type="submission" date="2021-02" db="EMBL/GenBank/DDBJ databases">
        <authorList>
            <person name="Dougan E. K."/>
            <person name="Rhodes N."/>
            <person name="Thang M."/>
            <person name="Chan C."/>
        </authorList>
    </citation>
    <scope>NUCLEOTIDE SEQUENCE</scope>
</reference>
<organism evidence="3 4">
    <name type="scientific">Symbiodinium pilosum</name>
    <name type="common">Dinoflagellate</name>
    <dbReference type="NCBI Taxonomy" id="2952"/>
    <lineage>
        <taxon>Eukaryota</taxon>
        <taxon>Sar</taxon>
        <taxon>Alveolata</taxon>
        <taxon>Dinophyceae</taxon>
        <taxon>Suessiales</taxon>
        <taxon>Symbiodiniaceae</taxon>
        <taxon>Symbiodinium</taxon>
    </lineage>
</organism>
<protein>
    <recommendedName>
        <fullName evidence="2">EF-hand domain-containing protein</fullName>
    </recommendedName>
</protein>
<comment type="caution">
    <text evidence="3">The sequence shown here is derived from an EMBL/GenBank/DDBJ whole genome shotgun (WGS) entry which is preliminary data.</text>
</comment>
<dbReference type="InterPro" id="IPR018247">
    <property type="entry name" value="EF_Hand_1_Ca_BS"/>
</dbReference>
<evidence type="ECO:0000313" key="4">
    <source>
        <dbReference type="Proteomes" id="UP000649617"/>
    </source>
</evidence>
<feature type="non-terminal residue" evidence="3">
    <location>
        <position position="1"/>
    </location>
</feature>